<name>A0ABD6DIA3_9EURY</name>
<dbReference type="RefSeq" id="WP_256398440.1">
    <property type="nucleotide sequence ID" value="NZ_JANHJR010000001.1"/>
</dbReference>
<feature type="region of interest" description="Disordered" evidence="1">
    <location>
        <begin position="178"/>
        <end position="208"/>
    </location>
</feature>
<reference evidence="2 3" key="1">
    <citation type="journal article" date="2019" name="Int. J. Syst. Evol. Microbiol.">
        <title>The Global Catalogue of Microorganisms (GCM) 10K type strain sequencing project: providing services to taxonomists for standard genome sequencing and annotation.</title>
        <authorList>
            <consortium name="The Broad Institute Genomics Platform"/>
            <consortium name="The Broad Institute Genome Sequencing Center for Infectious Disease"/>
            <person name="Wu L."/>
            <person name="Ma J."/>
        </authorList>
    </citation>
    <scope>NUCLEOTIDE SEQUENCE [LARGE SCALE GENOMIC DNA]</scope>
    <source>
        <strain evidence="2 3">CGMCC 1.10390</strain>
    </source>
</reference>
<evidence type="ECO:0000313" key="3">
    <source>
        <dbReference type="Proteomes" id="UP001597034"/>
    </source>
</evidence>
<proteinExistence type="predicted"/>
<evidence type="ECO:0000313" key="2">
    <source>
        <dbReference type="EMBL" id="MFD1646035.1"/>
    </source>
</evidence>
<keyword evidence="3" id="KW-1185">Reference proteome</keyword>
<accession>A0ABD6DIA3</accession>
<comment type="caution">
    <text evidence="2">The sequence shown here is derived from an EMBL/GenBank/DDBJ whole genome shotgun (WGS) entry which is preliminary data.</text>
</comment>
<feature type="compositionally biased region" description="Polar residues" evidence="1">
    <location>
        <begin position="196"/>
        <end position="208"/>
    </location>
</feature>
<dbReference type="PROSITE" id="PS51318">
    <property type="entry name" value="TAT"/>
    <property type="match status" value="1"/>
</dbReference>
<dbReference type="InterPro" id="IPR019546">
    <property type="entry name" value="TAT_signal_bac_arc"/>
</dbReference>
<evidence type="ECO:0000256" key="1">
    <source>
        <dbReference type="SAM" id="MobiDB-lite"/>
    </source>
</evidence>
<dbReference type="NCBIfam" id="TIGR01409">
    <property type="entry name" value="TAT_signal_seq"/>
    <property type="match status" value="1"/>
</dbReference>
<dbReference type="Proteomes" id="UP001597034">
    <property type="component" value="Unassembled WGS sequence"/>
</dbReference>
<dbReference type="InterPro" id="IPR006311">
    <property type="entry name" value="TAT_signal"/>
</dbReference>
<dbReference type="AlphaFoldDB" id="A0ABD6DIA3"/>
<protein>
    <submittedName>
        <fullName evidence="2">Twin-arginine translocation signal domain-containing protein</fullName>
    </submittedName>
</protein>
<gene>
    <name evidence="2" type="ORF">ACFSBL_10110</name>
</gene>
<organism evidence="2 3">
    <name type="scientific">Haloarchaeobius litoreus</name>
    <dbReference type="NCBI Taxonomy" id="755306"/>
    <lineage>
        <taxon>Archaea</taxon>
        <taxon>Methanobacteriati</taxon>
        <taxon>Methanobacteriota</taxon>
        <taxon>Stenosarchaea group</taxon>
        <taxon>Halobacteria</taxon>
        <taxon>Halobacteriales</taxon>
        <taxon>Halorubellaceae</taxon>
        <taxon>Haloarchaeobius</taxon>
    </lineage>
</organism>
<sequence>MEGNQKTSRRSMLKYAAAGVVAIGVGVPTVAAQGRNQTVTLTTDDDPPWITAEVTPKQRTVVSIELDESVYGRWPDNPTSYVMEANIGVVDPDTGVSDDFRIGWGGADAATRDGTAGGYIRRNVGGTRTDYLEEDVQGLFEATESSDQQSYEFVIGWQTPVPDAPEDKIRAIQVNEVFGSDGGNGVQSEPVDHTTESSGVLNLTGSGP</sequence>
<dbReference type="EMBL" id="JBHUDO010000002">
    <property type="protein sequence ID" value="MFD1646035.1"/>
    <property type="molecule type" value="Genomic_DNA"/>
</dbReference>